<accession>A0ABD0PHZ8</accession>
<keyword evidence="3" id="KW-0175">Coiled coil</keyword>
<dbReference type="InterPro" id="IPR000477">
    <property type="entry name" value="RT_dom"/>
</dbReference>
<evidence type="ECO:0000256" key="3">
    <source>
        <dbReference type="SAM" id="Coils"/>
    </source>
</evidence>
<dbReference type="Proteomes" id="UP001529510">
    <property type="component" value="Unassembled WGS sequence"/>
</dbReference>
<protein>
    <recommendedName>
        <fullName evidence="2">ribonuclease H</fullName>
        <ecNumber evidence="2">3.1.26.4</ecNumber>
    </recommendedName>
</protein>
<dbReference type="PANTHER" id="PTHR47331:SF5">
    <property type="entry name" value="RIBONUCLEASE H"/>
    <property type="match status" value="1"/>
</dbReference>
<dbReference type="Gene3D" id="3.10.10.10">
    <property type="entry name" value="HIV Type 1 Reverse Transcriptase, subunit A, domain 1"/>
    <property type="match status" value="1"/>
</dbReference>
<dbReference type="PANTHER" id="PTHR47331">
    <property type="entry name" value="PHD-TYPE DOMAIN-CONTAINING PROTEIN"/>
    <property type="match status" value="1"/>
</dbReference>
<sequence length="1407" mass="157183">MCLKMDPETPSATEPVVRPCPPRERHLPAHFTDYDVQLPPNLHPEPPPAASQRPSRPSRHASRSISSGTVSSTSSRSHRSVQRRSPRHGLSDLQAARLEERLKTLDLEELQRQIEEDAIVVKECERLDAQAREAQYRQEQATKARGLLAKQVESRRRLKKVQNDLQVAKYVCVLLEQESRDVNVPATQSSLAVDALSEVSTQQHRVAATVDVKSSAQVRPSPTLPAVHITAPVAESPFSSATLPVEVTQPNVVTGSSALLVTAPPTLMSRQDCTAPSPFNPAAVTRPHHYSDTCVTYSLASSVSVPPTVPSVVPVTLGAQTYQATNPSPYWTAVPYPIAPLEASHSSAVLFPSPAQPPGLEILAASAYGVPKPAIPNFDTGRESDFALLKMALDNVMNNQPHLSEHYKYQVLLSHLKLPSALQLAKAYMYDPRPYTTALQALQDKYGQPRQLVQSELGVILNAPAVKFGDAEAFDSFSLSIQTLVGMLRTLEGPNGYELRCGSHVDWLLSKMPPSYRDGRGILQTGTDRTYTLPDLSAWLQMKSQAKCISTKAATMYQTDMARSTKKDQQRSTSILYTADASSVLQGQTKSKTPSKIQPFCPYCSTKDHFLNACPKFKILTTEQIVDIQREALLEITCTDCKELHQTILHDAALQIQKSVLLVNVPTPQVYLDRPNRSQKVMLKIVKVLLHNQEKVIEAYAVLDDRSERSIVLSQAVDQLNLPSEPETLTLRTVHQDVVNLHGATVSLHVSPLHRPCRKYLIPHAFTADNLRLSEHSYPVSALQRKYEHLRSLPLPLIDRAKPLLLIGSDMPHLLIPVQPVCMGPPNGPIAVCTRLGWTLQGPTGLSQTTLSTPQCLHITTTTLNSELFKNVERLWQIDTLPYVNEKTATRSKQDQYALTLLQTHTTKVEVSGVMRYATPLLRRPNAELLKAPKEAVMANLRSTERKLTKDLRRAESYCSEMRKLQEAGYVAEISSQEADQSPESWYIPHHMVTHNNKDRIVFNCSYSFQGHALNDILLPGPILGPSLLGVMLRFREHPVAISGDVKGMFHQVRLLPSDKPIVRFLWRDMQRTEQPKIYEWQVLPFGTTCSPRCAIYALQEIAQNHPQADPALLRTVKSSFYVDNCLHSLQTVAEARTLVDDLRQLLLTGGFELRQWASNRPEVIQHLPSEARSQNSELWLSQKSTDLLEGTLGLLWNCLTDSFSYKPSQSGCLEPTLRNVYSVLASQYDPLGYLIPFTNRAKVLVQDLWKNNLGWDDPITSDSLLTRWQDWQQELQNLNRIAIPRCYTPIVGPVEILNRDLHIFCDASERAYGSVAYMRTENSEGHVHVSFVLARSRVAPRKQMTIPRLELSAALTGAQVANILQSELTVDISRVILWSDSATVLQWLKSDSCRYKVFVGMRVAEI</sequence>
<evidence type="ECO:0000256" key="4">
    <source>
        <dbReference type="SAM" id="MobiDB-lite"/>
    </source>
</evidence>
<evidence type="ECO:0000313" key="6">
    <source>
        <dbReference type="EMBL" id="KAL0172878.1"/>
    </source>
</evidence>
<feature type="compositionally biased region" description="Basic residues" evidence="4">
    <location>
        <begin position="76"/>
        <end position="87"/>
    </location>
</feature>
<dbReference type="InterPro" id="IPR005312">
    <property type="entry name" value="DUF1759"/>
</dbReference>
<dbReference type="InterPro" id="IPR043128">
    <property type="entry name" value="Rev_trsase/Diguanyl_cyclase"/>
</dbReference>
<evidence type="ECO:0000259" key="5">
    <source>
        <dbReference type="Pfam" id="PF00078"/>
    </source>
</evidence>
<name>A0ABD0PHZ8_CIRMR</name>
<evidence type="ECO:0000256" key="1">
    <source>
        <dbReference type="ARBA" id="ARBA00010879"/>
    </source>
</evidence>
<dbReference type="SUPFAM" id="SSF56672">
    <property type="entry name" value="DNA/RNA polymerases"/>
    <property type="match status" value="1"/>
</dbReference>
<evidence type="ECO:0000256" key="2">
    <source>
        <dbReference type="ARBA" id="ARBA00012180"/>
    </source>
</evidence>
<comment type="similarity">
    <text evidence="1">Belongs to the beta type-B retroviral polymerase family. HERV class-II K(HML-2) pol subfamily.</text>
</comment>
<dbReference type="Pfam" id="PF03564">
    <property type="entry name" value="DUF1759"/>
    <property type="match status" value="1"/>
</dbReference>
<evidence type="ECO:0000313" key="7">
    <source>
        <dbReference type="Proteomes" id="UP001529510"/>
    </source>
</evidence>
<dbReference type="Pfam" id="PF05380">
    <property type="entry name" value="Peptidase_A17"/>
    <property type="match status" value="1"/>
</dbReference>
<dbReference type="CDD" id="cd01644">
    <property type="entry name" value="RT_pepA17"/>
    <property type="match status" value="1"/>
</dbReference>
<dbReference type="InterPro" id="IPR043502">
    <property type="entry name" value="DNA/RNA_pol_sf"/>
</dbReference>
<dbReference type="GO" id="GO:0004523">
    <property type="term" value="F:RNA-DNA hybrid ribonuclease activity"/>
    <property type="evidence" value="ECO:0007669"/>
    <property type="project" value="UniProtKB-EC"/>
</dbReference>
<dbReference type="Pfam" id="PF00078">
    <property type="entry name" value="RVT_1"/>
    <property type="match status" value="1"/>
</dbReference>
<feature type="non-terminal residue" evidence="6">
    <location>
        <position position="1407"/>
    </location>
</feature>
<reference evidence="6 7" key="1">
    <citation type="submission" date="2024-05" db="EMBL/GenBank/DDBJ databases">
        <title>Genome sequencing and assembly of Indian major carp, Cirrhinus mrigala (Hamilton, 1822).</title>
        <authorList>
            <person name="Mohindra V."/>
            <person name="Chowdhury L.M."/>
            <person name="Lal K."/>
            <person name="Jena J.K."/>
        </authorList>
    </citation>
    <scope>NUCLEOTIDE SEQUENCE [LARGE SCALE GENOMIC DNA]</scope>
    <source>
        <strain evidence="6">CM1030</strain>
        <tissue evidence="6">Blood</tissue>
    </source>
</reference>
<dbReference type="InterPro" id="IPR008042">
    <property type="entry name" value="Retrotrans_Pao"/>
</dbReference>
<dbReference type="EMBL" id="JAMKFB020000016">
    <property type="protein sequence ID" value="KAL0172878.1"/>
    <property type="molecule type" value="Genomic_DNA"/>
</dbReference>
<feature type="region of interest" description="Disordered" evidence="4">
    <location>
        <begin position="1"/>
        <end position="93"/>
    </location>
</feature>
<organism evidence="6 7">
    <name type="scientific">Cirrhinus mrigala</name>
    <name type="common">Mrigala</name>
    <dbReference type="NCBI Taxonomy" id="683832"/>
    <lineage>
        <taxon>Eukaryota</taxon>
        <taxon>Metazoa</taxon>
        <taxon>Chordata</taxon>
        <taxon>Craniata</taxon>
        <taxon>Vertebrata</taxon>
        <taxon>Euteleostomi</taxon>
        <taxon>Actinopterygii</taxon>
        <taxon>Neopterygii</taxon>
        <taxon>Teleostei</taxon>
        <taxon>Ostariophysi</taxon>
        <taxon>Cypriniformes</taxon>
        <taxon>Cyprinidae</taxon>
        <taxon>Labeoninae</taxon>
        <taxon>Labeonini</taxon>
        <taxon>Cirrhinus</taxon>
    </lineage>
</organism>
<feature type="coiled-coil region" evidence="3">
    <location>
        <begin position="93"/>
        <end position="127"/>
    </location>
</feature>
<dbReference type="Gene3D" id="3.30.70.270">
    <property type="match status" value="1"/>
</dbReference>
<gene>
    <name evidence="6" type="ORF">M9458_033189</name>
</gene>
<keyword evidence="7" id="KW-1185">Reference proteome</keyword>
<proteinExistence type="inferred from homology"/>
<comment type="caution">
    <text evidence="6">The sequence shown here is derived from an EMBL/GenBank/DDBJ whole genome shotgun (WGS) entry which is preliminary data.</text>
</comment>
<feature type="domain" description="Reverse transcriptase" evidence="5">
    <location>
        <begin position="1036"/>
        <end position="1154"/>
    </location>
</feature>
<feature type="compositionally biased region" description="Low complexity" evidence="4">
    <location>
        <begin position="63"/>
        <end position="75"/>
    </location>
</feature>
<dbReference type="EC" id="3.1.26.4" evidence="2"/>